<dbReference type="OrthoDB" id="1749697at2759"/>
<name>A0A067LJ31_JATCU</name>
<accession>A0A067LJ31</accession>
<dbReference type="EMBL" id="KK914244">
    <property type="protein sequence ID" value="KDP44650.1"/>
    <property type="molecule type" value="Genomic_DNA"/>
</dbReference>
<evidence type="ECO:0000313" key="2">
    <source>
        <dbReference type="Proteomes" id="UP000027138"/>
    </source>
</evidence>
<dbReference type="Proteomes" id="UP000027138">
    <property type="component" value="Unassembled WGS sequence"/>
</dbReference>
<protein>
    <submittedName>
        <fullName evidence="1">Uncharacterized protein</fullName>
    </submittedName>
</protein>
<organism evidence="1 2">
    <name type="scientific">Jatropha curcas</name>
    <name type="common">Barbados nut</name>
    <dbReference type="NCBI Taxonomy" id="180498"/>
    <lineage>
        <taxon>Eukaryota</taxon>
        <taxon>Viridiplantae</taxon>
        <taxon>Streptophyta</taxon>
        <taxon>Embryophyta</taxon>
        <taxon>Tracheophyta</taxon>
        <taxon>Spermatophyta</taxon>
        <taxon>Magnoliopsida</taxon>
        <taxon>eudicotyledons</taxon>
        <taxon>Gunneridae</taxon>
        <taxon>Pentapetalae</taxon>
        <taxon>rosids</taxon>
        <taxon>fabids</taxon>
        <taxon>Malpighiales</taxon>
        <taxon>Euphorbiaceae</taxon>
        <taxon>Crotonoideae</taxon>
        <taxon>Jatropheae</taxon>
        <taxon>Jatropha</taxon>
    </lineage>
</organism>
<gene>
    <name evidence="1" type="ORF">JCGZ_19686</name>
</gene>
<dbReference type="AlphaFoldDB" id="A0A067LJ31"/>
<evidence type="ECO:0000313" key="1">
    <source>
        <dbReference type="EMBL" id="KDP44650.1"/>
    </source>
</evidence>
<sequence length="278" mass="31162">MGHYARNCPKKPKQTIALLHQLKVSCPDYDSEHDLESLFSEEESASPEPPDLLCPESQDFISCPLSPLPPSHDVFADLSFAEIPYCFPHISSPCKIPTPVSSPSLSDCSAIIFPSFSTPELEEDPPSSPEVSSVQLSHPVPLISMHVLPDKYEKPVAVTALFDTSSHCTMINPDVLPAHFWKKKILHFTTADGKRFQTTMVIKKRIGLQFFPDCIIWTHVIGSYLFGRDLLIGFDVYHWAQNLQILPSGIKYKRQFKPYTNSLNQFSIAAVPLEYQGS</sequence>
<proteinExistence type="predicted"/>
<keyword evidence="2" id="KW-1185">Reference proteome</keyword>
<reference evidence="1 2" key="1">
    <citation type="journal article" date="2014" name="PLoS ONE">
        <title>Global Analysis of Gene Expression Profiles in Physic Nut (Jatropha curcas L.) Seedlings Exposed to Salt Stress.</title>
        <authorList>
            <person name="Zhang L."/>
            <person name="Zhang C."/>
            <person name="Wu P."/>
            <person name="Chen Y."/>
            <person name="Li M."/>
            <person name="Jiang H."/>
            <person name="Wu G."/>
        </authorList>
    </citation>
    <scope>NUCLEOTIDE SEQUENCE [LARGE SCALE GENOMIC DNA]</scope>
    <source>
        <strain evidence="2">cv. GZQX0401</strain>
        <tissue evidence="1">Young leaves</tissue>
    </source>
</reference>